<comment type="subunit">
    <text evidence="1">Collagen polypeptide chains are complexed within the cuticle by disulfide bonds and other types of covalent cross-links.</text>
</comment>
<evidence type="ECO:0000313" key="7">
    <source>
        <dbReference type="EMBL" id="PAV55563.1"/>
    </source>
</evidence>
<dbReference type="AlphaFoldDB" id="A0A2A2J1U0"/>
<feature type="region of interest" description="Disordered" evidence="4">
    <location>
        <begin position="95"/>
        <end position="159"/>
    </location>
</feature>
<organism evidence="7 8">
    <name type="scientific">Diploscapter pachys</name>
    <dbReference type="NCBI Taxonomy" id="2018661"/>
    <lineage>
        <taxon>Eukaryota</taxon>
        <taxon>Metazoa</taxon>
        <taxon>Ecdysozoa</taxon>
        <taxon>Nematoda</taxon>
        <taxon>Chromadorea</taxon>
        <taxon>Rhabditida</taxon>
        <taxon>Rhabditina</taxon>
        <taxon>Rhabditomorpha</taxon>
        <taxon>Rhabditoidea</taxon>
        <taxon>Rhabditidae</taxon>
        <taxon>Diploscapter</taxon>
    </lineage>
</organism>
<keyword evidence="2" id="KW-0677">Repeat</keyword>
<keyword evidence="5" id="KW-0472">Membrane</keyword>
<proteinExistence type="predicted"/>
<evidence type="ECO:0000256" key="2">
    <source>
        <dbReference type="ARBA" id="ARBA00022737"/>
    </source>
</evidence>
<evidence type="ECO:0000256" key="3">
    <source>
        <dbReference type="ARBA" id="ARBA00023157"/>
    </source>
</evidence>
<keyword evidence="8" id="KW-1185">Reference proteome</keyword>
<feature type="compositionally biased region" description="Low complexity" evidence="4">
    <location>
        <begin position="99"/>
        <end position="122"/>
    </location>
</feature>
<dbReference type="Pfam" id="PF01484">
    <property type="entry name" value="Col_cuticle_N"/>
    <property type="match status" value="1"/>
</dbReference>
<dbReference type="PANTHER" id="PTHR24637:SF368">
    <property type="entry name" value="CUTICLE COLLAGEN 36"/>
    <property type="match status" value="1"/>
</dbReference>
<feature type="domain" description="Nematode cuticle collagen N-terminal" evidence="6">
    <location>
        <begin position="17"/>
        <end position="69"/>
    </location>
</feature>
<dbReference type="EMBL" id="LIAE01010763">
    <property type="protein sequence ID" value="PAV55563.1"/>
    <property type="molecule type" value="Genomic_DNA"/>
</dbReference>
<reference evidence="7 8" key="1">
    <citation type="journal article" date="2017" name="Curr. Biol.">
        <title>Genome architecture and evolution of a unichromosomal asexual nematode.</title>
        <authorList>
            <person name="Fradin H."/>
            <person name="Zegar C."/>
            <person name="Gutwein M."/>
            <person name="Lucas J."/>
            <person name="Kovtun M."/>
            <person name="Corcoran D."/>
            <person name="Baugh L.R."/>
            <person name="Kiontke K."/>
            <person name="Gunsalus K."/>
            <person name="Fitch D.H."/>
            <person name="Piano F."/>
        </authorList>
    </citation>
    <scope>NUCLEOTIDE SEQUENCE [LARGE SCALE GENOMIC DNA]</scope>
    <source>
        <strain evidence="7">PF1309</strain>
    </source>
</reference>
<dbReference type="PANTHER" id="PTHR24637">
    <property type="entry name" value="COLLAGEN"/>
    <property type="match status" value="1"/>
</dbReference>
<accession>A0A2A2J1U0</accession>
<dbReference type="STRING" id="2018661.A0A2A2J1U0"/>
<dbReference type="Proteomes" id="UP000218231">
    <property type="component" value="Unassembled WGS sequence"/>
</dbReference>
<evidence type="ECO:0000259" key="6">
    <source>
        <dbReference type="SMART" id="SM01088"/>
    </source>
</evidence>
<evidence type="ECO:0000313" key="8">
    <source>
        <dbReference type="Proteomes" id="UP000218231"/>
    </source>
</evidence>
<comment type="caution">
    <text evidence="7">The sequence shown here is derived from an EMBL/GenBank/DDBJ whole genome shotgun (WGS) entry which is preliminary data.</text>
</comment>
<evidence type="ECO:0000256" key="4">
    <source>
        <dbReference type="SAM" id="MobiDB-lite"/>
    </source>
</evidence>
<dbReference type="SMART" id="SM01088">
    <property type="entry name" value="Col_cuticle_N"/>
    <property type="match status" value="1"/>
</dbReference>
<protein>
    <recommendedName>
        <fullName evidence="6">Nematode cuticle collagen N-terminal domain-containing protein</fullName>
    </recommendedName>
</protein>
<gene>
    <name evidence="7" type="ORF">WR25_09920</name>
</gene>
<keyword evidence="3" id="KW-1015">Disulfide bond</keyword>
<evidence type="ECO:0000256" key="1">
    <source>
        <dbReference type="ARBA" id="ARBA00011518"/>
    </source>
</evidence>
<sequence>MRMDEKDIDAEQSEMRSFAFWAVTISTAAVIASVFTLPLLYSYAQALQSEVMLETDFCKTTSRDLWQSMYQLAPQHRAKRGWLFGQWVPDAGTGGGAAAGYEGDGAPASKPAFAPAPQQPTAYEHQGPSYGKDDGADGEGGSDGTHGRDGGVEPAPPANEPCMVCPPVVFLVYMEPMDGY</sequence>
<keyword evidence="5" id="KW-0812">Transmembrane</keyword>
<feature type="transmembrane region" description="Helical" evidence="5">
    <location>
        <begin position="20"/>
        <end position="41"/>
    </location>
</feature>
<dbReference type="OrthoDB" id="5983381at2759"/>
<keyword evidence="5" id="KW-1133">Transmembrane helix</keyword>
<dbReference type="GO" id="GO:0042302">
    <property type="term" value="F:structural constituent of cuticle"/>
    <property type="evidence" value="ECO:0007669"/>
    <property type="project" value="InterPro"/>
</dbReference>
<evidence type="ECO:0000256" key="5">
    <source>
        <dbReference type="SAM" id="Phobius"/>
    </source>
</evidence>
<name>A0A2A2J1U0_9BILA</name>
<dbReference type="InterPro" id="IPR002486">
    <property type="entry name" value="Col_cuticle_N"/>
</dbReference>